<evidence type="ECO:0000313" key="6">
    <source>
        <dbReference type="Proteomes" id="UP000038010"/>
    </source>
</evidence>
<dbReference type="InterPro" id="IPR002018">
    <property type="entry name" value="CarbesteraseB"/>
</dbReference>
<evidence type="ECO:0000256" key="3">
    <source>
        <dbReference type="SAM" id="MobiDB-lite"/>
    </source>
</evidence>
<feature type="domain" description="BZIP" evidence="4">
    <location>
        <begin position="16"/>
        <end position="31"/>
    </location>
</feature>
<dbReference type="InterPro" id="IPR019826">
    <property type="entry name" value="Carboxylesterase_B_AS"/>
</dbReference>
<feature type="region of interest" description="Disordered" evidence="3">
    <location>
        <begin position="1"/>
        <end position="26"/>
    </location>
</feature>
<dbReference type="GeneID" id="28733509"/>
<dbReference type="PANTHER" id="PTHR43142:SF6">
    <property type="entry name" value="PUTATIVE (AFU_ORTHOLOGUE AFUA_7G01710)-RELATED"/>
    <property type="match status" value="1"/>
</dbReference>
<accession>A0A0N1H7R2</accession>
<comment type="similarity">
    <text evidence="1">Belongs to the type-B carboxylesterase/lipase family.</text>
</comment>
<dbReference type="EMBL" id="LFJN01000006">
    <property type="protein sequence ID" value="KPI42664.1"/>
    <property type="molecule type" value="Genomic_DNA"/>
</dbReference>
<dbReference type="AlphaFoldDB" id="A0A0N1H7R2"/>
<dbReference type="InterPro" id="IPR004827">
    <property type="entry name" value="bZIP"/>
</dbReference>
<dbReference type="Gene3D" id="3.40.50.1820">
    <property type="entry name" value="alpha/beta hydrolase"/>
    <property type="match status" value="1"/>
</dbReference>
<protein>
    <submittedName>
        <fullName evidence="5">Para-nitrobenzyl esterase</fullName>
    </submittedName>
</protein>
<dbReference type="InterPro" id="IPR046347">
    <property type="entry name" value="bZIP_sf"/>
</dbReference>
<dbReference type="PROSITE" id="PS00122">
    <property type="entry name" value="CARBOXYLESTERASE_B_1"/>
    <property type="match status" value="1"/>
</dbReference>
<feature type="region of interest" description="Disordered" evidence="3">
    <location>
        <begin position="114"/>
        <end position="147"/>
    </location>
</feature>
<evidence type="ECO:0000256" key="2">
    <source>
        <dbReference type="ARBA" id="ARBA00022801"/>
    </source>
</evidence>
<evidence type="ECO:0000313" key="5">
    <source>
        <dbReference type="EMBL" id="KPI42664.1"/>
    </source>
</evidence>
<dbReference type="RefSeq" id="XP_018002627.1">
    <property type="nucleotide sequence ID" value="XM_018141629.1"/>
</dbReference>
<gene>
    <name evidence="5" type="ORF">AB675_1719</name>
</gene>
<dbReference type="Pfam" id="PF11905">
    <property type="entry name" value="DUF3425"/>
    <property type="match status" value="1"/>
</dbReference>
<dbReference type="SUPFAM" id="SSF57959">
    <property type="entry name" value="Leucine zipper domain"/>
    <property type="match status" value="1"/>
</dbReference>
<evidence type="ECO:0000259" key="4">
    <source>
        <dbReference type="PROSITE" id="PS00036"/>
    </source>
</evidence>
<dbReference type="Proteomes" id="UP000038010">
    <property type="component" value="Unassembled WGS sequence"/>
</dbReference>
<dbReference type="OrthoDB" id="4137226at2759"/>
<proteinExistence type="inferred from homology"/>
<dbReference type="VEuPathDB" id="FungiDB:AB675_1719"/>
<dbReference type="GO" id="GO:0003700">
    <property type="term" value="F:DNA-binding transcription factor activity"/>
    <property type="evidence" value="ECO:0007669"/>
    <property type="project" value="InterPro"/>
</dbReference>
<keyword evidence="2" id="KW-0378">Hydrolase</keyword>
<dbReference type="PROSITE" id="PS00036">
    <property type="entry name" value="BZIP_BASIC"/>
    <property type="match status" value="1"/>
</dbReference>
<dbReference type="ESTHER" id="9euro-a0a0n1h7r2">
    <property type="family name" value="Fungal_carboxylesterase_lipase"/>
</dbReference>
<dbReference type="Gene3D" id="1.20.5.170">
    <property type="match status" value="1"/>
</dbReference>
<dbReference type="Pfam" id="PF00135">
    <property type="entry name" value="COesterase"/>
    <property type="match status" value="1"/>
</dbReference>
<name>A0A0N1H7R2_9EURO</name>
<dbReference type="STRING" id="1664694.A0A0N1H7R2"/>
<evidence type="ECO:0000256" key="1">
    <source>
        <dbReference type="ARBA" id="ARBA00005964"/>
    </source>
</evidence>
<organism evidence="5 6">
    <name type="scientific">Cyphellophora attinorum</name>
    <dbReference type="NCBI Taxonomy" id="1664694"/>
    <lineage>
        <taxon>Eukaryota</taxon>
        <taxon>Fungi</taxon>
        <taxon>Dikarya</taxon>
        <taxon>Ascomycota</taxon>
        <taxon>Pezizomycotina</taxon>
        <taxon>Eurotiomycetes</taxon>
        <taxon>Chaetothyriomycetidae</taxon>
        <taxon>Chaetothyriales</taxon>
        <taxon>Cyphellophoraceae</taxon>
        <taxon>Cyphellophora</taxon>
    </lineage>
</organism>
<dbReference type="InterPro" id="IPR029058">
    <property type="entry name" value="AB_hydrolase_fold"/>
</dbReference>
<comment type="caution">
    <text evidence="5">The sequence shown here is derived from an EMBL/GenBank/DDBJ whole genome shotgun (WGS) entry which is preliminary data.</text>
</comment>
<dbReference type="PANTHER" id="PTHR43142">
    <property type="entry name" value="CARBOXYLIC ESTER HYDROLASE"/>
    <property type="match status" value="1"/>
</dbReference>
<dbReference type="InterPro" id="IPR021833">
    <property type="entry name" value="DUF3425"/>
</dbReference>
<keyword evidence="6" id="KW-1185">Reference proteome</keyword>
<reference evidence="5 6" key="1">
    <citation type="submission" date="2015-06" db="EMBL/GenBank/DDBJ databases">
        <title>Draft genome of the ant-associated black yeast Phialophora attae CBS 131958.</title>
        <authorList>
            <person name="Moreno L.F."/>
            <person name="Stielow B.J."/>
            <person name="de Hoog S."/>
            <person name="Vicente V.A."/>
            <person name="Weiss V.A."/>
            <person name="de Vries M."/>
            <person name="Cruz L.M."/>
            <person name="Souza E.M."/>
        </authorList>
    </citation>
    <scope>NUCLEOTIDE SEQUENCE [LARGE SCALE GENOMIC DNA]</scope>
    <source>
        <strain evidence="5 6">CBS 131958</strain>
    </source>
</reference>
<dbReference type="SUPFAM" id="SSF53474">
    <property type="entry name" value="alpha/beta-Hydrolases"/>
    <property type="match status" value="1"/>
</dbReference>
<dbReference type="GO" id="GO:0016787">
    <property type="term" value="F:hydrolase activity"/>
    <property type="evidence" value="ECO:0007669"/>
    <property type="project" value="UniProtKB-KW"/>
</dbReference>
<dbReference type="CDD" id="cd14688">
    <property type="entry name" value="bZIP_YAP"/>
    <property type="match status" value="1"/>
</dbReference>
<sequence length="979" mass="107306">MTGADASNAVSTAIAKRRARNRAAQKTFRERQARYVKELEQAVGNTTVHSDVALDLANAETSRLREALQSSKARVSQLCDALSAVVSDLEAALATAGPNASVGIDQSIARLREEEDGGRTPGFPPPGSSTAIEPNYDSGAQAASHAVATQPRECETATLPSGALNCFPSAEWASSTAVLGAASFPLDLSQHQTLFPADSPNGSLDLVTTGLSFPPGVINYPSVFSAHLSIIDLFAKKNPAYENRVTNPAAFAKLVSTMVNMFVHTCWPEMSLWWTYIQSAAVVEKLIRWSLDASLENYKTLPVTHRPTALQTCTAHPPIIDWAFFPTIRDRLIELYSHSWVLDDIVCRLVHSYVVEAELTHVVTGLEGMPSQIGYFRVWDIVRTISAESKAQSDFWTDFDNDTFGETADPFELDLTETSHSWTKVPLEKIYRSREAAWKLFKLLRMEDRRAIKLDPAFATAHPELCDEPSIIASGLDCTLQGDKVLSAESVSLESLAPELLATEWGPRCPQASNAGRARRSYLYAGTDASDQIEQSEFKCLNLNVYAPSDRNGPLLPVVVWIHGGGFVFGDAGPEYDGSAMVEKATSIGQPFICVTVNYRLGFFGFLSCEELRKEARAPDGLYRPNPGLYDQRLALEWVGEHIHHFGGDSGQITIAGQSAGGWSALAHVSADVNLCQQALAMSPMIISFKTEAECQAEFDWLVFNVGIRADASAKQKLAAVRGLSDDQMTALLDGAVLIRPTWDADWFTALQPWQRLDELHAFPSHIRAVMIGSTKDETAAARAAWSSLAPGDLGETIHTLCGDAGLANELASAYSLDSRDSQTAADGLVQLTTEAFFALSSARLGDLLPWLYAYEFAQIDTFTASACPNMAYHCLDLPFLFRLPAVAGDQADQGLRATSDALTEAVSTFVRGIAPWELYHESKRRAVFDGKGVTLRQDTGREHWRQFFDTTVRARLLVDLGRRLMTYRLDRRTQARIQ</sequence>